<name>L9XGW4_9EURY</name>
<dbReference type="Pfam" id="PF18545">
    <property type="entry name" value="HalOD1"/>
    <property type="match status" value="1"/>
</dbReference>
<feature type="domain" description="Halobacterial output" evidence="1">
    <location>
        <begin position="27"/>
        <end position="104"/>
    </location>
</feature>
<dbReference type="RefSeq" id="WP_007258147.1">
    <property type="nucleotide sequence ID" value="NZ_AOHZ01000018.1"/>
</dbReference>
<protein>
    <recommendedName>
        <fullName evidence="1">Halobacterial output domain-containing protein</fullName>
    </recommendedName>
</protein>
<proteinExistence type="predicted"/>
<dbReference type="EMBL" id="AOHZ01000018">
    <property type="protein sequence ID" value="ELY60646.1"/>
    <property type="molecule type" value="Genomic_DNA"/>
</dbReference>
<dbReference type="OrthoDB" id="271604at2157"/>
<gene>
    <name evidence="2" type="ORF">C493_04196</name>
</gene>
<keyword evidence="3" id="KW-1185">Reference proteome</keyword>
<comment type="caution">
    <text evidence="2">The sequence shown here is derived from an EMBL/GenBank/DDBJ whole genome shotgun (WGS) entry which is preliminary data.</text>
</comment>
<dbReference type="InterPro" id="IPR040624">
    <property type="entry name" value="HalOD1"/>
</dbReference>
<evidence type="ECO:0000313" key="2">
    <source>
        <dbReference type="EMBL" id="ELY60646.1"/>
    </source>
</evidence>
<evidence type="ECO:0000313" key="3">
    <source>
        <dbReference type="Proteomes" id="UP000011602"/>
    </source>
</evidence>
<organism evidence="2 3">
    <name type="scientific">Natronolimnohabitans innermongolicus JCM 12255</name>
    <dbReference type="NCBI Taxonomy" id="1227499"/>
    <lineage>
        <taxon>Archaea</taxon>
        <taxon>Methanobacteriati</taxon>
        <taxon>Methanobacteriota</taxon>
        <taxon>Stenosarchaea group</taxon>
        <taxon>Halobacteria</taxon>
        <taxon>Halobacteriales</taxon>
        <taxon>Natrialbaceae</taxon>
        <taxon>Natronolimnohabitans</taxon>
    </lineage>
</organism>
<accession>L9XGW4</accession>
<evidence type="ECO:0000259" key="1">
    <source>
        <dbReference type="Pfam" id="PF18545"/>
    </source>
</evidence>
<dbReference type="eggNOG" id="arCOG08928">
    <property type="taxonomic scope" value="Archaea"/>
</dbReference>
<reference evidence="2 3" key="1">
    <citation type="journal article" date="2014" name="PLoS Genet.">
        <title>Phylogenetically driven sequencing of extremely halophilic archaea reveals strategies for static and dynamic osmo-response.</title>
        <authorList>
            <person name="Becker E.A."/>
            <person name="Seitzer P.M."/>
            <person name="Tritt A."/>
            <person name="Larsen D."/>
            <person name="Krusor M."/>
            <person name="Yao A.I."/>
            <person name="Wu D."/>
            <person name="Madern D."/>
            <person name="Eisen J.A."/>
            <person name="Darling A.E."/>
            <person name="Facciotti M.T."/>
        </authorList>
    </citation>
    <scope>NUCLEOTIDE SEQUENCE [LARGE SCALE GENOMIC DNA]</scope>
    <source>
        <strain evidence="2 3">JCM 12255</strain>
    </source>
</reference>
<sequence length="114" mass="12111">MEPTESVVREVESTSRSGAIEYEYNANTPASIAVIHAICMLTDVDPVEAPTELGFVLHEHVDPSALDSLLGDGTGDGRTTVSFEIMSEAACAVEISDDGRIIVERSDSSSSNHT</sequence>
<dbReference type="Proteomes" id="UP000011602">
    <property type="component" value="Unassembled WGS sequence"/>
</dbReference>
<dbReference type="AlphaFoldDB" id="L9XGW4"/>